<keyword evidence="2 5" id="KW-0812">Transmembrane</keyword>
<evidence type="ECO:0000256" key="4">
    <source>
        <dbReference type="ARBA" id="ARBA00023136"/>
    </source>
</evidence>
<keyword evidence="4 5" id="KW-0472">Membrane</keyword>
<comment type="subcellular location">
    <subcellularLocation>
        <location evidence="1">Membrane</location>
        <topology evidence="1">Multi-pass membrane protein</topology>
    </subcellularLocation>
</comment>
<feature type="transmembrane region" description="Helical" evidence="6">
    <location>
        <begin position="73"/>
        <end position="95"/>
    </location>
</feature>
<dbReference type="InterPro" id="IPR033118">
    <property type="entry name" value="EXPERA"/>
</dbReference>
<evidence type="ECO:0000313" key="8">
    <source>
        <dbReference type="EMBL" id="JAP93149.1"/>
    </source>
</evidence>
<accession>A0A146KCR0</accession>
<proteinExistence type="predicted"/>
<dbReference type="Pfam" id="PF05241">
    <property type="entry name" value="EBP"/>
    <property type="match status" value="1"/>
</dbReference>
<evidence type="ECO:0000256" key="6">
    <source>
        <dbReference type="SAM" id="Phobius"/>
    </source>
</evidence>
<dbReference type="GO" id="GO:0016020">
    <property type="term" value="C:membrane"/>
    <property type="evidence" value="ECO:0007669"/>
    <property type="project" value="UniProtKB-SubCell"/>
</dbReference>
<evidence type="ECO:0000256" key="2">
    <source>
        <dbReference type="ARBA" id="ARBA00022692"/>
    </source>
</evidence>
<protein>
    <submittedName>
        <fullName evidence="8">Transmembrane domain-containing protein</fullName>
    </submittedName>
</protein>
<dbReference type="AlphaFoldDB" id="A0A146KCR0"/>
<dbReference type="EMBL" id="GDID01003457">
    <property type="protein sequence ID" value="JAP93149.1"/>
    <property type="molecule type" value="Transcribed_RNA"/>
</dbReference>
<feature type="domain" description="EXPERA" evidence="7">
    <location>
        <begin position="10"/>
        <end position="153"/>
    </location>
</feature>
<feature type="transmembrane region" description="Helical" evidence="6">
    <location>
        <begin position="12"/>
        <end position="29"/>
    </location>
</feature>
<gene>
    <name evidence="8" type="ORF">TPC1_14676</name>
</gene>
<evidence type="ECO:0000259" key="7">
    <source>
        <dbReference type="PROSITE" id="PS51751"/>
    </source>
</evidence>
<organism evidence="8">
    <name type="scientific">Trepomonas sp. PC1</name>
    <dbReference type="NCBI Taxonomy" id="1076344"/>
    <lineage>
        <taxon>Eukaryota</taxon>
        <taxon>Metamonada</taxon>
        <taxon>Diplomonadida</taxon>
        <taxon>Hexamitidae</taxon>
        <taxon>Hexamitinae</taxon>
        <taxon>Trepomonas</taxon>
    </lineage>
</organism>
<keyword evidence="3 5" id="KW-1133">Transmembrane helix</keyword>
<evidence type="ECO:0000256" key="1">
    <source>
        <dbReference type="ARBA" id="ARBA00004141"/>
    </source>
</evidence>
<evidence type="ECO:0000256" key="5">
    <source>
        <dbReference type="PROSITE-ProRule" id="PRU01087"/>
    </source>
</evidence>
<feature type="transmembrane region" description="Helical" evidence="6">
    <location>
        <begin position="135"/>
        <end position="158"/>
    </location>
</feature>
<evidence type="ECO:0000256" key="3">
    <source>
        <dbReference type="ARBA" id="ARBA00022989"/>
    </source>
</evidence>
<reference evidence="8" key="1">
    <citation type="submission" date="2015-07" db="EMBL/GenBank/DDBJ databases">
        <title>Adaptation to a free-living lifestyle via gene acquisitions in the diplomonad Trepomonas sp. PC1.</title>
        <authorList>
            <person name="Xu F."/>
            <person name="Jerlstrom-Hultqvist J."/>
            <person name="Kolisko M."/>
            <person name="Simpson A.G.B."/>
            <person name="Roger A.J."/>
            <person name="Svard S.G."/>
            <person name="Andersson J.O."/>
        </authorList>
    </citation>
    <scope>NUCLEOTIDE SEQUENCE</scope>
    <source>
        <strain evidence="8">PC1</strain>
    </source>
</reference>
<feature type="transmembrane region" description="Helical" evidence="6">
    <location>
        <begin position="107"/>
        <end position="123"/>
    </location>
</feature>
<name>A0A146KCR0_9EUKA</name>
<sequence length="171" mass="20226">MGKPLSKRPIDWIILAFFIVNLGFITYIVDLEQLVVADRSNFKYPVWPPKMMIDLVHWWGDNFDPLLIARPPWWRATIWIDSILFGPFYLFAIYAIVKGKNWIRNPALIWCGLMFANVSIIMMEELNGPFHAKSSFIVTMANVPWWCLPIFVAWRFWAEKPFDEDLDKKNE</sequence>
<dbReference type="PROSITE" id="PS51751">
    <property type="entry name" value="EXPERA"/>
    <property type="match status" value="1"/>
</dbReference>